<name>A0ACC5WRP2_PANGG</name>
<keyword evidence="2" id="KW-1185">Reference proteome</keyword>
<comment type="caution">
    <text evidence="1">The sequence shown here is derived from an EMBL/GenBank/DDBJ whole genome shotgun (WGS) entry which is preliminary data.</text>
</comment>
<proteinExistence type="predicted"/>
<evidence type="ECO:0000313" key="1">
    <source>
        <dbReference type="EMBL" id="MCI4381351.1"/>
    </source>
</evidence>
<accession>A0ACC5WRP2</accession>
<reference evidence="1 2" key="1">
    <citation type="journal article" date="2022" name="bioRxiv">
        <title>An ancient truncated duplication of the anti-Mullerian hormone receptor type 2 gene is a potential conserved master sex determinant in the Pangasiidae catfish family.</title>
        <authorList>
            <person name="Wen M."/>
            <person name="Pan Q."/>
            <person name="Jouanno E."/>
            <person name="Montfort J."/>
            <person name="Zahm M."/>
            <person name="Cabau C."/>
            <person name="Klopp C."/>
            <person name="Iampietro C."/>
            <person name="Roques C."/>
            <person name="Bouchez O."/>
            <person name="Castinel A."/>
            <person name="Donnadieu C."/>
            <person name="Parrinello H."/>
            <person name="Poncet C."/>
            <person name="Belmonte E."/>
            <person name="Gautier V."/>
            <person name="Avarre J.-C."/>
            <person name="Dugue R."/>
            <person name="Gustiano R."/>
            <person name="Ha T.T.T."/>
            <person name="Campet M."/>
            <person name="Sriphairoj K."/>
            <person name="Ribolli J."/>
            <person name="de Almeida F.L."/>
            <person name="Desvignes T."/>
            <person name="Postlethwait J.H."/>
            <person name="Bucao C.F."/>
            <person name="Robinson-Rechavi M."/>
            <person name="Bobe J."/>
            <person name="Herpin A."/>
            <person name="Guiguen Y."/>
        </authorList>
    </citation>
    <scope>NUCLEOTIDE SEQUENCE [LARGE SCALE GENOMIC DNA]</scope>
    <source>
        <strain evidence="1">YG-Dec2019</strain>
    </source>
</reference>
<protein>
    <submittedName>
        <fullName evidence="1">Uncharacterized protein</fullName>
    </submittedName>
</protein>
<evidence type="ECO:0000313" key="2">
    <source>
        <dbReference type="Proteomes" id="UP000829447"/>
    </source>
</evidence>
<gene>
    <name evidence="1" type="ORF">PGIGA_G00250800</name>
</gene>
<sequence>MKAGASCVWASCCGLLNEVMGAGAVRGQQPGFGGAGPFRFAPSAGYSTHTHPHTQTRTHTPTHTHPHTQTRTHTPTHTHPHTQTRTHTHTHTNTHTHPHTQTRTHTHTHTHPHTHSQRHTHTHTPPHSHTLSCQSCRESFSIFRRRYVCCECRRSFCSVCSVLQENLRICCTCNLLKATAFQRPRLMKLRVKDLRRYLTLRNINTDTCREKEDLVNLVLFHQGVESEDDSDTPTLPTRPLYTPPTTDSASVLSSAHEEPISRDDGSGSTNEQLVDSASLFTLEPTEQTPEVVRRAGRASLSDLSCVDDVEQLTVRQLKEILARNFVNFSGCCEKWELVERVRRLYTENEDNRKSMENVSNAVSTDGGSARLAADENLCRICMDAVIDCVLLECGHMVTCTKCGKRMSECPICRQFVIRAVHVFRS</sequence>
<dbReference type="EMBL" id="CM040461">
    <property type="protein sequence ID" value="MCI4381351.1"/>
    <property type="molecule type" value="Genomic_DNA"/>
</dbReference>
<dbReference type="Proteomes" id="UP000829447">
    <property type="component" value="Linkage Group LG8"/>
</dbReference>
<organism evidence="1 2">
    <name type="scientific">Pangasianodon gigas</name>
    <name type="common">Mekong giant catfish</name>
    <name type="synonym">Pangasius gigas</name>
    <dbReference type="NCBI Taxonomy" id="30993"/>
    <lineage>
        <taxon>Eukaryota</taxon>
        <taxon>Metazoa</taxon>
        <taxon>Chordata</taxon>
        <taxon>Craniata</taxon>
        <taxon>Vertebrata</taxon>
        <taxon>Euteleostomi</taxon>
        <taxon>Actinopterygii</taxon>
        <taxon>Neopterygii</taxon>
        <taxon>Teleostei</taxon>
        <taxon>Ostariophysi</taxon>
        <taxon>Siluriformes</taxon>
        <taxon>Pangasiidae</taxon>
        <taxon>Pangasianodon</taxon>
    </lineage>
</organism>